<dbReference type="AlphaFoldDB" id="A0A1Z2KVI9"/>
<organism evidence="1 2">
    <name type="scientific">Streptomyces albireticuli</name>
    <dbReference type="NCBI Taxonomy" id="1940"/>
    <lineage>
        <taxon>Bacteria</taxon>
        <taxon>Bacillati</taxon>
        <taxon>Actinomycetota</taxon>
        <taxon>Actinomycetes</taxon>
        <taxon>Kitasatosporales</taxon>
        <taxon>Streptomycetaceae</taxon>
        <taxon>Streptomyces</taxon>
    </lineage>
</organism>
<dbReference type="Proteomes" id="UP000195755">
    <property type="component" value="Chromosome"/>
</dbReference>
<reference evidence="1 2" key="1">
    <citation type="submission" date="2017-06" db="EMBL/GenBank/DDBJ databases">
        <title>Streptomyces albireticuli Genome sequencing and assembly.</title>
        <authorList>
            <person name="Wang Y."/>
            <person name="Du B."/>
            <person name="Ding Y."/>
            <person name="Liu H."/>
            <person name="Hou Q."/>
            <person name="Liu K."/>
            <person name="Yao L."/>
            <person name="Wang C."/>
        </authorList>
    </citation>
    <scope>NUCLEOTIDE SEQUENCE [LARGE SCALE GENOMIC DNA]</scope>
    <source>
        <strain evidence="1 2">MDJK11</strain>
    </source>
</reference>
<gene>
    <name evidence="1" type="ORF">SMD11_0360</name>
</gene>
<dbReference type="EMBL" id="CP021744">
    <property type="protein sequence ID" value="ARZ66026.1"/>
    <property type="molecule type" value="Genomic_DNA"/>
</dbReference>
<evidence type="ECO:0000313" key="1">
    <source>
        <dbReference type="EMBL" id="ARZ66026.1"/>
    </source>
</evidence>
<name>A0A1Z2KVI9_9ACTN</name>
<sequence>MEKDIIHNDPLEEAEDGEYQTGMRLIDIPIPAVRE</sequence>
<proteinExistence type="predicted"/>
<protein>
    <submittedName>
        <fullName evidence="1">Uncharacterized protein</fullName>
    </submittedName>
</protein>
<evidence type="ECO:0000313" key="2">
    <source>
        <dbReference type="Proteomes" id="UP000195755"/>
    </source>
</evidence>
<dbReference type="KEGG" id="salj:SMD11_0360"/>
<accession>A0A1Z2KVI9</accession>